<dbReference type="KEGG" id="wma:WM2015_2671"/>
<gene>
    <name evidence="2" type="ORF">WM2015_2671</name>
</gene>
<dbReference type="RefSeq" id="WP_049726539.1">
    <property type="nucleotide sequence ID" value="NZ_CP012154.1"/>
</dbReference>
<feature type="region of interest" description="Disordered" evidence="1">
    <location>
        <begin position="33"/>
        <end position="130"/>
    </location>
</feature>
<evidence type="ECO:0000313" key="2">
    <source>
        <dbReference type="EMBL" id="AKS43029.1"/>
    </source>
</evidence>
<evidence type="ECO:0000313" key="3">
    <source>
        <dbReference type="Proteomes" id="UP000066624"/>
    </source>
</evidence>
<organism evidence="2 3">
    <name type="scientific">Wenzhouxiangella marina</name>
    <dbReference type="NCBI Taxonomy" id="1579979"/>
    <lineage>
        <taxon>Bacteria</taxon>
        <taxon>Pseudomonadati</taxon>
        <taxon>Pseudomonadota</taxon>
        <taxon>Gammaproteobacteria</taxon>
        <taxon>Chromatiales</taxon>
        <taxon>Wenzhouxiangellaceae</taxon>
        <taxon>Wenzhouxiangella</taxon>
    </lineage>
</organism>
<protein>
    <submittedName>
        <fullName evidence="2">Uncharacterized protein</fullName>
    </submittedName>
</protein>
<accession>A0A0K0XZB9</accession>
<keyword evidence="3" id="KW-1185">Reference proteome</keyword>
<evidence type="ECO:0000256" key="1">
    <source>
        <dbReference type="SAM" id="MobiDB-lite"/>
    </source>
</evidence>
<dbReference type="Proteomes" id="UP000066624">
    <property type="component" value="Chromosome"/>
</dbReference>
<dbReference type="AlphaFoldDB" id="A0A0K0XZB9"/>
<dbReference type="PROSITE" id="PS51318">
    <property type="entry name" value="TAT"/>
    <property type="match status" value="1"/>
</dbReference>
<name>A0A0K0XZB9_9GAMM</name>
<feature type="compositionally biased region" description="Polar residues" evidence="1">
    <location>
        <begin position="56"/>
        <end position="66"/>
    </location>
</feature>
<proteinExistence type="predicted"/>
<dbReference type="EMBL" id="CP012154">
    <property type="protein sequence ID" value="AKS43029.1"/>
    <property type="molecule type" value="Genomic_DNA"/>
</dbReference>
<reference evidence="2 3" key="1">
    <citation type="submission" date="2015-07" db="EMBL/GenBank/DDBJ databases">
        <authorList>
            <person name="Noorani M."/>
        </authorList>
    </citation>
    <scope>NUCLEOTIDE SEQUENCE [LARGE SCALE GENOMIC DNA]</scope>
    <source>
        <strain evidence="2 3">KCTC 42284</strain>
    </source>
</reference>
<feature type="compositionally biased region" description="Basic and acidic residues" evidence="1">
    <location>
        <begin position="98"/>
        <end position="115"/>
    </location>
</feature>
<dbReference type="STRING" id="1579979.WM2015_2671"/>
<dbReference type="InterPro" id="IPR006311">
    <property type="entry name" value="TAT_signal"/>
</dbReference>
<sequence length="130" mass="12769">MSKKMDRRSFLSRLGATAGIGALSVITGTSIVRAQATDSDTGRNADPVGGGRGNACTDSDTGSNADQVGRGRCSSYAGGGTDSDTGNNADPVGGGRGTTDRAGRGRNCSDSDGGSKSDPGGSGRSCTDSD</sequence>